<dbReference type="GeneID" id="26613336"/>
<protein>
    <submittedName>
        <fullName evidence="1">Uncharacterized protein</fullName>
    </submittedName>
</protein>
<sequence>MNSEFYVKTIEECRKMHLMRELEEPTHNYGPNDFMVFETRLDLGRETQKTKGAFDFMKRSHSSLNIYVAHTLNAAQDAKQLNGATGCDVLTSKGAILNHFRGRRIEHQAINLIFDECDLTRNERMDIVYNTLMHCVQKKHPLAYIHVISLGM</sequence>
<reference evidence="1 2" key="1">
    <citation type="journal article" date="2015" name="Genome Announc.">
        <title>Complete Genome Sequence of Carbapenemase-Producing Klebsiella pneumoniae Myophage Matisse.</title>
        <authorList>
            <person name="Provasek V.E."/>
            <person name="Lessor L.E."/>
            <person name="Cahill J.L."/>
            <person name="Rasche E.S."/>
            <person name="Kuty Everett G.F."/>
        </authorList>
    </citation>
    <scope>NUCLEOTIDE SEQUENCE [LARGE SCALE GENOMIC DNA]</scope>
</reference>
<name>A0A0K1LPL2_9CAUD</name>
<evidence type="ECO:0000313" key="2">
    <source>
        <dbReference type="Proteomes" id="UP000203408"/>
    </source>
</evidence>
<gene>
    <name evidence="1" type="ORF">CPT_Matisse153</name>
</gene>
<organism evidence="1 2">
    <name type="scientific">Klebsiella phage Matisse</name>
    <dbReference type="NCBI Taxonomy" id="1675607"/>
    <lineage>
        <taxon>Viruses</taxon>
        <taxon>Duplodnaviria</taxon>
        <taxon>Heunggongvirae</taxon>
        <taxon>Uroviricota</taxon>
        <taxon>Caudoviricetes</taxon>
        <taxon>Pantevenvirales</taxon>
        <taxon>Straboviridae</taxon>
        <taxon>Slopekvirus</taxon>
        <taxon>Slopekvirus matisse</taxon>
    </lineage>
</organism>
<dbReference type="Proteomes" id="UP000203408">
    <property type="component" value="Segment"/>
</dbReference>
<proteinExistence type="predicted"/>
<dbReference type="KEGG" id="vg:26613336"/>
<accession>A0A0K1LPL2</accession>
<keyword evidence="2" id="KW-1185">Reference proteome</keyword>
<dbReference type="EMBL" id="KT001918">
    <property type="protein sequence ID" value="AKU44457.1"/>
    <property type="molecule type" value="Genomic_DNA"/>
</dbReference>
<dbReference type="RefSeq" id="YP_009194397.1">
    <property type="nucleotide sequence ID" value="NC_028750.1"/>
</dbReference>
<evidence type="ECO:0000313" key="1">
    <source>
        <dbReference type="EMBL" id="AKU44457.1"/>
    </source>
</evidence>